<sequence length="204" mass="23248">MKRAGIVIAVLSAGFLFGCGQPQYTNIDMPPKRVKVIKDFGEDASKMLLKELKKELKTALKTKGPVGAVEVCSKKALEITEEVAEEIGDIKIKRTSFKYRNPKNKPDKYEAEALRFFEKTLKETGKLPPYYIQKVDGEYRYYKPLKVQNVCLTCHGDPNHMDEKLLKKLKELYPQDRATGYKLGDFRGVIRVSIPEDVIKKSCL</sequence>
<dbReference type="Proteomes" id="UP000772812">
    <property type="component" value="Unassembled WGS sequence"/>
</dbReference>
<keyword evidence="3" id="KW-1185">Reference proteome</keyword>
<evidence type="ECO:0000259" key="1">
    <source>
        <dbReference type="Pfam" id="PF11845"/>
    </source>
</evidence>
<dbReference type="EMBL" id="JAACYA010000002">
    <property type="protein sequence ID" value="MBK3332535.1"/>
    <property type="molecule type" value="Genomic_DNA"/>
</dbReference>
<organism evidence="2 3">
    <name type="scientific">Persephonella atlantica</name>
    <dbReference type="NCBI Taxonomy" id="2699429"/>
    <lineage>
        <taxon>Bacteria</taxon>
        <taxon>Pseudomonadati</taxon>
        <taxon>Aquificota</taxon>
        <taxon>Aquificia</taxon>
        <taxon>Aquificales</taxon>
        <taxon>Hydrogenothermaceae</taxon>
        <taxon>Persephonella</taxon>
    </lineage>
</organism>
<protein>
    <submittedName>
        <fullName evidence="2">DUF3365 domain-containing protein</fullName>
    </submittedName>
</protein>
<proteinExistence type="predicted"/>
<name>A0ABS1GI59_9AQUI</name>
<reference evidence="2 3" key="1">
    <citation type="journal article" date="2021" name="Syst. Appl. Microbiol.">
        <title>Persephonella atlantica sp. nov.: How to adapt to physico-chemical gradients in high temperature hydrothermal habitats.</title>
        <authorList>
            <person name="Francois D.X."/>
            <person name="Godfroy A."/>
            <person name="Mathien C."/>
            <person name="Aube J."/>
            <person name="Cathalot C."/>
            <person name="Lesongeur F."/>
            <person name="L'Haridon S."/>
            <person name="Philippon X."/>
            <person name="Roussel E.G."/>
        </authorList>
    </citation>
    <scope>NUCLEOTIDE SEQUENCE [LARGE SCALE GENOMIC DNA]</scope>
    <source>
        <strain evidence="2 3">MO1340</strain>
    </source>
</reference>
<evidence type="ECO:0000313" key="2">
    <source>
        <dbReference type="EMBL" id="MBK3332535.1"/>
    </source>
</evidence>
<gene>
    <name evidence="2" type="ORF">GWK41_05600</name>
</gene>
<feature type="domain" description="Tll0287-like" evidence="1">
    <location>
        <begin position="56"/>
        <end position="195"/>
    </location>
</feature>
<evidence type="ECO:0000313" key="3">
    <source>
        <dbReference type="Proteomes" id="UP000772812"/>
    </source>
</evidence>
<dbReference type="PROSITE" id="PS51257">
    <property type="entry name" value="PROKAR_LIPOPROTEIN"/>
    <property type="match status" value="1"/>
</dbReference>
<dbReference type="Pfam" id="PF11845">
    <property type="entry name" value="Tll0287-like"/>
    <property type="match status" value="1"/>
</dbReference>
<dbReference type="RefSeq" id="WP_200673960.1">
    <property type="nucleotide sequence ID" value="NZ_JAACYA010000002.1"/>
</dbReference>
<accession>A0ABS1GI59</accession>
<comment type="caution">
    <text evidence="2">The sequence shown here is derived from an EMBL/GenBank/DDBJ whole genome shotgun (WGS) entry which is preliminary data.</text>
</comment>
<dbReference type="InterPro" id="IPR021796">
    <property type="entry name" value="Tll0287-like_dom"/>
</dbReference>